<proteinExistence type="predicted"/>
<sequence>MIYVLYTPETGKTVVNHDRIAYNDEVFAEMAYEGDFLKVSSIPTPENIPQKNAILKVDTAAKKLVYEYVDRPLTQDEKIEQLEAKLKATQDALDAILLA</sequence>
<dbReference type="AlphaFoldDB" id="A0A2Z4MP47"/>
<gene>
    <name evidence="1" type="ORF">AB432_026260</name>
</gene>
<evidence type="ECO:0000313" key="2">
    <source>
        <dbReference type="Proteomes" id="UP000036061"/>
    </source>
</evidence>
<dbReference type="EMBL" id="CP030117">
    <property type="protein sequence ID" value="AWX58327.1"/>
    <property type="molecule type" value="Genomic_DNA"/>
</dbReference>
<protein>
    <submittedName>
        <fullName evidence="1">Uncharacterized protein</fullName>
    </submittedName>
</protein>
<name>A0A2Z4MP47_BREBE</name>
<accession>A0A2Z4MP47</accession>
<reference evidence="1 2" key="1">
    <citation type="journal article" date="2015" name="Genome Announc.">
        <title>Draft Genome Sequence of Brevibacillus brevis DZQ7, a Plant Growth-Promoting Rhizobacterium with Broad-Spectrum Antimicrobial Activity.</title>
        <authorList>
            <person name="Hou Q."/>
            <person name="Wang C."/>
            <person name="Hou X."/>
            <person name="Xia Z."/>
            <person name="Ye J."/>
            <person name="Liu K."/>
            <person name="Liu H."/>
            <person name="Wang J."/>
            <person name="Guo H."/>
            <person name="Yu X."/>
            <person name="Yang Y."/>
            <person name="Du B."/>
            <person name="Ding Y."/>
        </authorList>
    </citation>
    <scope>NUCLEOTIDE SEQUENCE [LARGE SCALE GENOMIC DNA]</scope>
    <source>
        <strain evidence="1 2">DZQ7</strain>
    </source>
</reference>
<evidence type="ECO:0000313" key="1">
    <source>
        <dbReference type="EMBL" id="AWX58327.1"/>
    </source>
</evidence>
<dbReference type="Proteomes" id="UP000036061">
    <property type="component" value="Chromosome"/>
</dbReference>
<organism evidence="1 2">
    <name type="scientific">Brevibacillus brevis</name>
    <name type="common">Bacillus brevis</name>
    <dbReference type="NCBI Taxonomy" id="1393"/>
    <lineage>
        <taxon>Bacteria</taxon>
        <taxon>Bacillati</taxon>
        <taxon>Bacillota</taxon>
        <taxon>Bacilli</taxon>
        <taxon>Bacillales</taxon>
        <taxon>Paenibacillaceae</taxon>
        <taxon>Brevibacillus</taxon>
    </lineage>
</organism>
<dbReference type="RefSeq" id="WP_048034806.1">
    <property type="nucleotide sequence ID" value="NZ_CP030117.1"/>
</dbReference>